<dbReference type="KEGG" id="hsw:Hsw_2005"/>
<feature type="region of interest" description="Disordered" evidence="1">
    <location>
        <begin position="1"/>
        <end position="22"/>
    </location>
</feature>
<dbReference type="AlphaFoldDB" id="W8F796"/>
<organism evidence="2 3">
    <name type="scientific">Hymenobacter swuensis DY53</name>
    <dbReference type="NCBI Taxonomy" id="1227739"/>
    <lineage>
        <taxon>Bacteria</taxon>
        <taxon>Pseudomonadati</taxon>
        <taxon>Bacteroidota</taxon>
        <taxon>Cytophagia</taxon>
        <taxon>Cytophagales</taxon>
        <taxon>Hymenobacteraceae</taxon>
        <taxon>Hymenobacter</taxon>
    </lineage>
</organism>
<dbReference type="Proteomes" id="UP000019423">
    <property type="component" value="Chromosome"/>
</dbReference>
<keyword evidence="3" id="KW-1185">Reference proteome</keyword>
<proteinExistence type="predicted"/>
<evidence type="ECO:0000313" key="2">
    <source>
        <dbReference type="EMBL" id="AHJ97600.1"/>
    </source>
</evidence>
<evidence type="ECO:0000313" key="3">
    <source>
        <dbReference type="Proteomes" id="UP000019423"/>
    </source>
</evidence>
<protein>
    <submittedName>
        <fullName evidence="2">Uncharacterized protein</fullName>
    </submittedName>
</protein>
<dbReference type="HOGENOM" id="CLU_2973313_0_0_10"/>
<reference evidence="2 3" key="1">
    <citation type="submission" date="2014-01" db="EMBL/GenBank/DDBJ databases">
        <title>Complete genome sequence of ionizing-radiation resistance bacterium Hymenobacter swuensis DY53.</title>
        <authorList>
            <person name="Jung J.-H."/>
            <person name="Jeong S.-W."/>
            <person name="Joe M.-H."/>
            <person name="Cho y.-j."/>
            <person name="Kim M.-K."/>
            <person name="Lim S.-Y."/>
        </authorList>
    </citation>
    <scope>NUCLEOTIDE SEQUENCE [LARGE SCALE GENOMIC DNA]</scope>
    <source>
        <strain evidence="2 3">DY53</strain>
    </source>
</reference>
<sequence>MGRVGELPGPQQLTKHKGPELSAGRAGEYFSFYRVEYGSFAAGIPIWSLPGPLGWLLC</sequence>
<dbReference type="EMBL" id="CP007145">
    <property type="protein sequence ID" value="AHJ97600.1"/>
    <property type="molecule type" value="Genomic_DNA"/>
</dbReference>
<evidence type="ECO:0000256" key="1">
    <source>
        <dbReference type="SAM" id="MobiDB-lite"/>
    </source>
</evidence>
<name>W8F796_9BACT</name>
<gene>
    <name evidence="2" type="ORF">Hsw_2005</name>
</gene>
<accession>W8F796</accession>